<dbReference type="InterPro" id="IPR005467">
    <property type="entry name" value="His_kinase_dom"/>
</dbReference>
<dbReference type="FunFam" id="3.30.565.10:FF:000006">
    <property type="entry name" value="Sensor histidine kinase WalK"/>
    <property type="match status" value="1"/>
</dbReference>
<feature type="domain" description="Histidine kinase" evidence="15">
    <location>
        <begin position="222"/>
        <end position="442"/>
    </location>
</feature>
<evidence type="ECO:0000313" key="16">
    <source>
        <dbReference type="EMBL" id="QKG85353.1"/>
    </source>
</evidence>
<evidence type="ECO:0000256" key="12">
    <source>
        <dbReference type="ARBA" id="ARBA00023012"/>
    </source>
</evidence>
<evidence type="ECO:0000313" key="17">
    <source>
        <dbReference type="Proteomes" id="UP000503088"/>
    </source>
</evidence>
<keyword evidence="5" id="KW-0597">Phosphoprotein</keyword>
<comment type="catalytic activity">
    <reaction evidence="1">
        <text>ATP + protein L-histidine = ADP + protein N-phospho-L-histidine.</text>
        <dbReference type="EC" id="2.7.13.3"/>
    </reaction>
</comment>
<dbReference type="GO" id="GO:0005886">
    <property type="term" value="C:plasma membrane"/>
    <property type="evidence" value="ECO:0007669"/>
    <property type="project" value="UniProtKB-SubCell"/>
</dbReference>
<dbReference type="PANTHER" id="PTHR45528:SF1">
    <property type="entry name" value="SENSOR HISTIDINE KINASE CPXA"/>
    <property type="match status" value="1"/>
</dbReference>
<feature type="transmembrane region" description="Helical" evidence="14">
    <location>
        <begin position="142"/>
        <end position="162"/>
    </location>
</feature>
<dbReference type="CDD" id="cd00082">
    <property type="entry name" value="HisKA"/>
    <property type="match status" value="1"/>
</dbReference>
<dbReference type="AlphaFoldDB" id="A0A7D4BX83"/>
<evidence type="ECO:0000259" key="15">
    <source>
        <dbReference type="PROSITE" id="PS50109"/>
    </source>
</evidence>
<evidence type="ECO:0000256" key="13">
    <source>
        <dbReference type="ARBA" id="ARBA00023136"/>
    </source>
</evidence>
<dbReference type="Pfam" id="PF02518">
    <property type="entry name" value="HATPase_c"/>
    <property type="match status" value="1"/>
</dbReference>
<dbReference type="Gene3D" id="1.10.287.130">
    <property type="match status" value="1"/>
</dbReference>
<dbReference type="InterPro" id="IPR003661">
    <property type="entry name" value="HisK_dim/P_dom"/>
</dbReference>
<organism evidence="16 17">
    <name type="scientific">Kroppenstedtia pulmonis</name>
    <dbReference type="NCBI Taxonomy" id="1380685"/>
    <lineage>
        <taxon>Bacteria</taxon>
        <taxon>Bacillati</taxon>
        <taxon>Bacillota</taxon>
        <taxon>Bacilli</taxon>
        <taxon>Bacillales</taxon>
        <taxon>Thermoactinomycetaceae</taxon>
        <taxon>Kroppenstedtia</taxon>
    </lineage>
</organism>
<evidence type="ECO:0000256" key="14">
    <source>
        <dbReference type="SAM" id="Phobius"/>
    </source>
</evidence>
<dbReference type="SMART" id="SM00388">
    <property type="entry name" value="HisKA"/>
    <property type="match status" value="1"/>
</dbReference>
<dbReference type="KEGG" id="kpul:GXN76_13290"/>
<dbReference type="Proteomes" id="UP000503088">
    <property type="component" value="Chromosome"/>
</dbReference>
<keyword evidence="13 14" id="KW-0472">Membrane</keyword>
<keyword evidence="11 14" id="KW-1133">Transmembrane helix</keyword>
<keyword evidence="7 14" id="KW-0812">Transmembrane</keyword>
<evidence type="ECO:0000256" key="5">
    <source>
        <dbReference type="ARBA" id="ARBA00022553"/>
    </source>
</evidence>
<dbReference type="InterPro" id="IPR003594">
    <property type="entry name" value="HATPase_dom"/>
</dbReference>
<evidence type="ECO:0000256" key="6">
    <source>
        <dbReference type="ARBA" id="ARBA00022679"/>
    </source>
</evidence>
<evidence type="ECO:0000256" key="3">
    <source>
        <dbReference type="ARBA" id="ARBA00012438"/>
    </source>
</evidence>
<keyword evidence="10" id="KW-0067">ATP-binding</keyword>
<dbReference type="SUPFAM" id="SSF55874">
    <property type="entry name" value="ATPase domain of HSP90 chaperone/DNA topoisomerase II/histidine kinase"/>
    <property type="match status" value="1"/>
</dbReference>
<dbReference type="EC" id="2.7.13.3" evidence="3"/>
<keyword evidence="12" id="KW-0902">Two-component regulatory system</keyword>
<evidence type="ECO:0000256" key="10">
    <source>
        <dbReference type="ARBA" id="ARBA00022840"/>
    </source>
</evidence>
<protein>
    <recommendedName>
        <fullName evidence="3">histidine kinase</fullName>
        <ecNumber evidence="3">2.7.13.3</ecNumber>
    </recommendedName>
</protein>
<comment type="subcellular location">
    <subcellularLocation>
        <location evidence="2">Cell membrane</location>
        <topology evidence="2">Multi-pass membrane protein</topology>
    </subcellularLocation>
</comment>
<dbReference type="PRINTS" id="PR00344">
    <property type="entry name" value="BCTRLSENSOR"/>
</dbReference>
<keyword evidence="8" id="KW-0547">Nucleotide-binding</keyword>
<dbReference type="SUPFAM" id="SSF47384">
    <property type="entry name" value="Homodimeric domain of signal transducing histidine kinase"/>
    <property type="match status" value="1"/>
</dbReference>
<evidence type="ECO:0000256" key="7">
    <source>
        <dbReference type="ARBA" id="ARBA00022692"/>
    </source>
</evidence>
<feature type="transmembrane region" description="Helical" evidence="14">
    <location>
        <begin position="6"/>
        <end position="26"/>
    </location>
</feature>
<dbReference type="SMART" id="SM00387">
    <property type="entry name" value="HATPase_c"/>
    <property type="match status" value="1"/>
</dbReference>
<dbReference type="RefSeq" id="WP_173223933.1">
    <property type="nucleotide sequence ID" value="NZ_CP048104.1"/>
</dbReference>
<dbReference type="Gene3D" id="6.10.340.10">
    <property type="match status" value="1"/>
</dbReference>
<dbReference type="GO" id="GO:0000155">
    <property type="term" value="F:phosphorelay sensor kinase activity"/>
    <property type="evidence" value="ECO:0007669"/>
    <property type="project" value="InterPro"/>
</dbReference>
<dbReference type="InterPro" id="IPR004358">
    <property type="entry name" value="Sig_transdc_His_kin-like_C"/>
</dbReference>
<name>A0A7D4BX83_9BACL</name>
<dbReference type="InterPro" id="IPR036097">
    <property type="entry name" value="HisK_dim/P_sf"/>
</dbReference>
<keyword evidence="6" id="KW-0808">Transferase</keyword>
<evidence type="ECO:0000256" key="4">
    <source>
        <dbReference type="ARBA" id="ARBA00022475"/>
    </source>
</evidence>
<dbReference type="InterPro" id="IPR036890">
    <property type="entry name" value="HATPase_C_sf"/>
</dbReference>
<evidence type="ECO:0000256" key="1">
    <source>
        <dbReference type="ARBA" id="ARBA00000085"/>
    </source>
</evidence>
<dbReference type="EMBL" id="CP048104">
    <property type="protein sequence ID" value="QKG85353.1"/>
    <property type="molecule type" value="Genomic_DNA"/>
</dbReference>
<dbReference type="PANTHER" id="PTHR45528">
    <property type="entry name" value="SENSOR HISTIDINE KINASE CPXA"/>
    <property type="match status" value="1"/>
</dbReference>
<keyword evidence="4" id="KW-1003">Cell membrane</keyword>
<dbReference type="InterPro" id="IPR050398">
    <property type="entry name" value="HssS/ArlS-like"/>
</dbReference>
<dbReference type="Gene3D" id="3.30.565.10">
    <property type="entry name" value="Histidine kinase-like ATPase, C-terminal domain"/>
    <property type="match status" value="1"/>
</dbReference>
<dbReference type="GO" id="GO:0005524">
    <property type="term" value="F:ATP binding"/>
    <property type="evidence" value="ECO:0007669"/>
    <property type="project" value="UniProtKB-KW"/>
</dbReference>
<sequence length="444" mass="51576">MKLKWKIPLLFFLLTLALFILMIFYLRVDVIERIWGKVDFQRGVYEKEEKAIADRVAELYPDKDSMVAYLKKSSKKEQVSLKLYDRDAYTVLGSASSQVEGKSCDVRWYPVRKEGKTLAFIYVKRPITEKDIGLEKALTHTFLLLLAFLFLLFILLAIYFNYSMTQPLAFLNRRFDKLNLQRPLAPLTSNRCDEIGDLYRRFGEMEDRLHRSHREQVEMVAAITHDLKTPLTSIKGFLELLETQLSAREEDRQEYIRLVRQKAEAMTGMLEVFSAYTQNEAMLQEIKLELVPIRDLFESIASEYEAELSGLGYRLKWKHDFHEKHRVCLHESMIRRVLANLISNAVRYGEREDLLIQLCGRVEQNEVRIILEDNGRGVPMEDLPFLFQRFFTVDQSRQSESGGTGLGLASCRSIIERHGGQIRAYQGKNGGLGISFSLPLFWSD</sequence>
<evidence type="ECO:0000256" key="2">
    <source>
        <dbReference type="ARBA" id="ARBA00004651"/>
    </source>
</evidence>
<dbReference type="Pfam" id="PF00512">
    <property type="entry name" value="HisKA"/>
    <property type="match status" value="1"/>
</dbReference>
<keyword evidence="9 16" id="KW-0418">Kinase</keyword>
<keyword evidence="17" id="KW-1185">Reference proteome</keyword>
<dbReference type="CDD" id="cd00075">
    <property type="entry name" value="HATPase"/>
    <property type="match status" value="1"/>
</dbReference>
<evidence type="ECO:0000256" key="9">
    <source>
        <dbReference type="ARBA" id="ARBA00022777"/>
    </source>
</evidence>
<proteinExistence type="predicted"/>
<evidence type="ECO:0000256" key="8">
    <source>
        <dbReference type="ARBA" id="ARBA00022741"/>
    </source>
</evidence>
<dbReference type="PROSITE" id="PS50109">
    <property type="entry name" value="HIS_KIN"/>
    <property type="match status" value="1"/>
</dbReference>
<gene>
    <name evidence="16" type="ORF">GXN76_13290</name>
</gene>
<accession>A0A7D4BX83</accession>
<evidence type="ECO:0000256" key="11">
    <source>
        <dbReference type="ARBA" id="ARBA00022989"/>
    </source>
</evidence>
<reference evidence="16 17" key="1">
    <citation type="submission" date="2020-01" db="EMBL/GenBank/DDBJ databases">
        <authorList>
            <person name="Gulvik C.A."/>
            <person name="Batra D.G."/>
        </authorList>
    </citation>
    <scope>NUCLEOTIDE SEQUENCE [LARGE SCALE GENOMIC DNA]</scope>
    <source>
        <strain evidence="16 17">W9323</strain>
    </source>
</reference>